<dbReference type="EMBL" id="CM055094">
    <property type="protein sequence ID" value="KAJ7562742.1"/>
    <property type="molecule type" value="Genomic_DNA"/>
</dbReference>
<organism evidence="1 2">
    <name type="scientific">Diphasiastrum complanatum</name>
    <name type="common">Issler's clubmoss</name>
    <name type="synonym">Lycopodium complanatum</name>
    <dbReference type="NCBI Taxonomy" id="34168"/>
    <lineage>
        <taxon>Eukaryota</taxon>
        <taxon>Viridiplantae</taxon>
        <taxon>Streptophyta</taxon>
        <taxon>Embryophyta</taxon>
        <taxon>Tracheophyta</taxon>
        <taxon>Lycopodiopsida</taxon>
        <taxon>Lycopodiales</taxon>
        <taxon>Lycopodiaceae</taxon>
        <taxon>Lycopodioideae</taxon>
        <taxon>Diphasiastrum</taxon>
    </lineage>
</organism>
<protein>
    <submittedName>
        <fullName evidence="1">Uncharacterized protein</fullName>
    </submittedName>
</protein>
<proteinExistence type="predicted"/>
<accession>A0ACC2E8Z4</accession>
<comment type="caution">
    <text evidence="1">The sequence shown here is derived from an EMBL/GenBank/DDBJ whole genome shotgun (WGS) entry which is preliminary data.</text>
</comment>
<dbReference type="Proteomes" id="UP001162992">
    <property type="component" value="Chromosome 3"/>
</dbReference>
<gene>
    <name evidence="1" type="ORF">O6H91_03G082800</name>
</gene>
<keyword evidence="2" id="KW-1185">Reference proteome</keyword>
<sequence length="107" mass="12459">MGSLQMAEMPCHELLWRFTQAVVCRVIVMASNCLFSKAPCLHCTCIDCAQSRWNQNPIKCICALHLRWSFGVDFVVRKKRRLCRCFKRYRVLPAYMCSCKIAFDNTS</sequence>
<evidence type="ECO:0000313" key="2">
    <source>
        <dbReference type="Proteomes" id="UP001162992"/>
    </source>
</evidence>
<name>A0ACC2E8Z4_DIPCM</name>
<reference evidence="2" key="1">
    <citation type="journal article" date="2024" name="Proc. Natl. Acad. Sci. U.S.A.">
        <title>Extraordinary preservation of gene collinearity over three hundred million years revealed in homosporous lycophytes.</title>
        <authorList>
            <person name="Li C."/>
            <person name="Wickell D."/>
            <person name="Kuo L.Y."/>
            <person name="Chen X."/>
            <person name="Nie B."/>
            <person name="Liao X."/>
            <person name="Peng D."/>
            <person name="Ji J."/>
            <person name="Jenkins J."/>
            <person name="Williams M."/>
            <person name="Shu S."/>
            <person name="Plott C."/>
            <person name="Barry K."/>
            <person name="Rajasekar S."/>
            <person name="Grimwood J."/>
            <person name="Han X."/>
            <person name="Sun S."/>
            <person name="Hou Z."/>
            <person name="He W."/>
            <person name="Dai G."/>
            <person name="Sun C."/>
            <person name="Schmutz J."/>
            <person name="Leebens-Mack J.H."/>
            <person name="Li F.W."/>
            <person name="Wang L."/>
        </authorList>
    </citation>
    <scope>NUCLEOTIDE SEQUENCE [LARGE SCALE GENOMIC DNA]</scope>
    <source>
        <strain evidence="2">cv. PW_Plant_1</strain>
    </source>
</reference>
<evidence type="ECO:0000313" key="1">
    <source>
        <dbReference type="EMBL" id="KAJ7562742.1"/>
    </source>
</evidence>